<dbReference type="PANTHER" id="PTHR20883:SF46">
    <property type="entry name" value="PHYTANOYL-COA HYDROXYLASE"/>
    <property type="match status" value="1"/>
</dbReference>
<evidence type="ECO:0000313" key="2">
    <source>
        <dbReference type="Proteomes" id="UP000319383"/>
    </source>
</evidence>
<keyword evidence="1" id="KW-0560">Oxidoreductase</keyword>
<keyword evidence="2" id="KW-1185">Reference proteome</keyword>
<dbReference type="RefSeq" id="WP_197534547.1">
    <property type="nucleotide sequence ID" value="NZ_CP036276.1"/>
</dbReference>
<dbReference type="InterPro" id="IPR008775">
    <property type="entry name" value="Phytyl_CoA_dOase-like"/>
</dbReference>
<dbReference type="EMBL" id="CP036276">
    <property type="protein sequence ID" value="QDU47566.1"/>
    <property type="molecule type" value="Genomic_DNA"/>
</dbReference>
<proteinExistence type="predicted"/>
<dbReference type="GO" id="GO:0005506">
    <property type="term" value="F:iron ion binding"/>
    <property type="evidence" value="ECO:0007669"/>
    <property type="project" value="UniProtKB-ARBA"/>
</dbReference>
<protein>
    <submittedName>
        <fullName evidence="1">1-deoxypentalenic acid 11-beta-hydroxylase</fullName>
        <ecNumber evidence="1">1.14.11.35</ecNumber>
    </submittedName>
</protein>
<reference evidence="1 2" key="1">
    <citation type="submission" date="2019-02" db="EMBL/GenBank/DDBJ databases">
        <title>Deep-cultivation of Planctomycetes and their phenomic and genomic characterization uncovers novel biology.</title>
        <authorList>
            <person name="Wiegand S."/>
            <person name="Jogler M."/>
            <person name="Boedeker C."/>
            <person name="Pinto D."/>
            <person name="Vollmers J."/>
            <person name="Rivas-Marin E."/>
            <person name="Kohn T."/>
            <person name="Peeters S.H."/>
            <person name="Heuer A."/>
            <person name="Rast P."/>
            <person name="Oberbeckmann S."/>
            <person name="Bunk B."/>
            <person name="Jeske O."/>
            <person name="Meyerdierks A."/>
            <person name="Storesund J.E."/>
            <person name="Kallscheuer N."/>
            <person name="Luecker S."/>
            <person name="Lage O.M."/>
            <person name="Pohl T."/>
            <person name="Merkel B.J."/>
            <person name="Hornburger P."/>
            <person name="Mueller R.-W."/>
            <person name="Bruemmer F."/>
            <person name="Labrenz M."/>
            <person name="Spormann A.M."/>
            <person name="Op den Camp H."/>
            <person name="Overmann J."/>
            <person name="Amann R."/>
            <person name="Jetten M.S.M."/>
            <person name="Mascher T."/>
            <person name="Medema M.H."/>
            <person name="Devos D.P."/>
            <person name="Kaster A.-K."/>
            <person name="Ovreas L."/>
            <person name="Rohde M."/>
            <person name="Galperin M.Y."/>
            <person name="Jogler C."/>
        </authorList>
    </citation>
    <scope>NUCLEOTIDE SEQUENCE [LARGE SCALE GENOMIC DNA]</scope>
    <source>
        <strain evidence="1 2">Mal52</strain>
    </source>
</reference>
<sequence length="258" mass="28606">MSTAVDQQQLSDWTDAFARDGHICLPQFLAGDAMEELQDNLARYIRDVVPGLPATHAFYENREDPTTLKQMQYMQDEDSFFAELIRRDCFVDVAKSFLGEGVVTQGAEYFNKPAGLGKATPPHQDGYYFCLVPNKAVTFWIALDNIDEENGCLRYVTGSHNGGVRPHGASQILGFSQGVQDWGPADAARETKYILQPGDVLVHHSLTIHRADANTSNRSRRAMGLVYFAESAQVDPTLQQNYKDSLTNQHAGMGIATT</sequence>
<dbReference type="EC" id="1.14.11.35" evidence="1"/>
<evidence type="ECO:0000313" key="1">
    <source>
        <dbReference type="EMBL" id="QDU47566.1"/>
    </source>
</evidence>
<dbReference type="Proteomes" id="UP000319383">
    <property type="component" value="Chromosome"/>
</dbReference>
<dbReference type="PANTHER" id="PTHR20883">
    <property type="entry name" value="PHYTANOYL-COA DIOXYGENASE DOMAIN CONTAINING 1"/>
    <property type="match status" value="1"/>
</dbReference>
<name>A0A517ZYL9_9PLAN</name>
<gene>
    <name evidence="1" type="primary">ptlH_3</name>
    <name evidence="1" type="ORF">Mal52_61010</name>
</gene>
<dbReference type="AlphaFoldDB" id="A0A517ZYL9"/>
<organism evidence="1 2">
    <name type="scientific">Symmachiella dynata</name>
    <dbReference type="NCBI Taxonomy" id="2527995"/>
    <lineage>
        <taxon>Bacteria</taxon>
        <taxon>Pseudomonadati</taxon>
        <taxon>Planctomycetota</taxon>
        <taxon>Planctomycetia</taxon>
        <taxon>Planctomycetales</taxon>
        <taxon>Planctomycetaceae</taxon>
        <taxon>Symmachiella</taxon>
    </lineage>
</organism>
<accession>A0A517ZYL9</accession>
<dbReference type="Gene3D" id="2.60.120.620">
    <property type="entry name" value="q2cbj1_9rhob like domain"/>
    <property type="match status" value="1"/>
</dbReference>
<dbReference type="GO" id="GO:0016706">
    <property type="term" value="F:2-oxoglutarate-dependent dioxygenase activity"/>
    <property type="evidence" value="ECO:0007669"/>
    <property type="project" value="UniProtKB-ARBA"/>
</dbReference>
<dbReference type="Pfam" id="PF05721">
    <property type="entry name" value="PhyH"/>
    <property type="match status" value="1"/>
</dbReference>
<dbReference type="SUPFAM" id="SSF51197">
    <property type="entry name" value="Clavaminate synthase-like"/>
    <property type="match status" value="1"/>
</dbReference>
<dbReference type="KEGG" id="sdyn:Mal52_61010"/>